<protein>
    <submittedName>
        <fullName evidence="9">DedA family protein</fullName>
    </submittedName>
</protein>
<dbReference type="PANTHER" id="PTHR30353">
    <property type="entry name" value="INNER MEMBRANE PROTEIN DEDA-RELATED"/>
    <property type="match status" value="1"/>
</dbReference>
<evidence type="ECO:0000256" key="7">
    <source>
        <dbReference type="SAM" id="Phobius"/>
    </source>
</evidence>
<keyword evidence="3" id="KW-1003">Cell membrane</keyword>
<name>A0A7V7GTS8_9GAMM</name>
<feature type="transmembrane region" description="Helical" evidence="7">
    <location>
        <begin position="306"/>
        <end position="322"/>
    </location>
</feature>
<keyword evidence="10" id="KW-1185">Reference proteome</keyword>
<keyword evidence="5 7" id="KW-1133">Transmembrane helix</keyword>
<dbReference type="Proteomes" id="UP000463138">
    <property type="component" value="Unassembled WGS sequence"/>
</dbReference>
<feature type="transmembrane region" description="Helical" evidence="7">
    <location>
        <begin position="329"/>
        <end position="351"/>
    </location>
</feature>
<feature type="transmembrane region" description="Helical" evidence="7">
    <location>
        <begin position="283"/>
        <end position="300"/>
    </location>
</feature>
<dbReference type="RefSeq" id="WP_149332198.1">
    <property type="nucleotide sequence ID" value="NZ_QOVF01000002.1"/>
</dbReference>
<accession>A0A7V7GTS8</accession>
<feature type="transmembrane region" description="Helical" evidence="7">
    <location>
        <begin position="144"/>
        <end position="165"/>
    </location>
</feature>
<feature type="transmembrane region" description="Helical" evidence="7">
    <location>
        <begin position="391"/>
        <end position="411"/>
    </location>
</feature>
<feature type="transmembrane region" description="Helical" evidence="7">
    <location>
        <begin position="19"/>
        <end position="48"/>
    </location>
</feature>
<evidence type="ECO:0000256" key="3">
    <source>
        <dbReference type="ARBA" id="ARBA00022475"/>
    </source>
</evidence>
<reference evidence="9 10" key="1">
    <citation type="submission" date="2018-07" db="EMBL/GenBank/DDBJ databases">
        <title>Pseudomonas laoshanensis sp. nov., isolated from soil.</title>
        <authorList>
            <person name="Sun J."/>
            <person name="Yu L."/>
            <person name="Wang M."/>
            <person name="Zhang C."/>
        </authorList>
    </citation>
    <scope>NUCLEOTIDE SEQUENCE [LARGE SCALE GENOMIC DNA]</scope>
    <source>
        <strain evidence="9 10">Y22</strain>
    </source>
</reference>
<comment type="subcellular location">
    <subcellularLocation>
        <location evidence="1">Cell membrane</location>
        <topology evidence="1">Multi-pass membrane protein</topology>
    </subcellularLocation>
</comment>
<keyword evidence="6 7" id="KW-0472">Membrane</keyword>
<evidence type="ECO:0000256" key="2">
    <source>
        <dbReference type="ARBA" id="ARBA00010792"/>
    </source>
</evidence>
<evidence type="ECO:0000313" key="10">
    <source>
        <dbReference type="Proteomes" id="UP000463138"/>
    </source>
</evidence>
<evidence type="ECO:0000256" key="1">
    <source>
        <dbReference type="ARBA" id="ARBA00004651"/>
    </source>
</evidence>
<dbReference type="AlphaFoldDB" id="A0A7V7GTS8"/>
<feature type="transmembrane region" description="Helical" evidence="7">
    <location>
        <begin position="60"/>
        <end position="81"/>
    </location>
</feature>
<dbReference type="EMBL" id="QOVF01000002">
    <property type="protein sequence ID" value="KAA0694810.1"/>
    <property type="molecule type" value="Genomic_DNA"/>
</dbReference>
<feature type="transmembrane region" description="Helical" evidence="7">
    <location>
        <begin position="357"/>
        <end position="379"/>
    </location>
</feature>
<evidence type="ECO:0000313" key="9">
    <source>
        <dbReference type="EMBL" id="KAA0694810.1"/>
    </source>
</evidence>
<evidence type="ECO:0000256" key="6">
    <source>
        <dbReference type="ARBA" id="ARBA00023136"/>
    </source>
</evidence>
<dbReference type="InterPro" id="IPR032816">
    <property type="entry name" value="VTT_dom"/>
</dbReference>
<feature type="transmembrane region" description="Helical" evidence="7">
    <location>
        <begin position="208"/>
        <end position="230"/>
    </location>
</feature>
<dbReference type="Pfam" id="PF09335">
    <property type="entry name" value="VTT_dom"/>
    <property type="match status" value="1"/>
</dbReference>
<dbReference type="GO" id="GO:0005886">
    <property type="term" value="C:plasma membrane"/>
    <property type="evidence" value="ECO:0007669"/>
    <property type="project" value="UniProtKB-SubCell"/>
</dbReference>
<sequence length="421" mass="45673">MGDLFTTDLLNWLGDHRQWLGWCLFLIAMLESLAIAGLLVPGVVLLVAVTAMAGAWGMPLLSAMGWAFAGAVVGDLLSFTLGRLFHQDIRRLSLFQRHPQWIARGEAFFRRYGVLSIILGRFVGPIRPIIPMIAGMLDMPIGRFVLVNLASALAWAPIYVIPGYLAGHATRWQVPAYFWHQAFGLLAAVAGIAALVFFCIWKQERWSSLAATGACLVGLIALSFASPWLGVLDSTLATWIEHLTHQPYPILRLLGPLADSGFTWLLGLLLLPGLALCGGKRHCLLLGLAALFNLAADIALQLPGEYLSMSTSLTMLICLLISCSRAFSLWVRVLWIAASLPAILAITAGLLGNQTAALFHLLASGLTIAMACLFSLWLMERAGPLRSIPPRMIGILMLLPLLAALLSLSGLHQFQPLTDLL</sequence>
<evidence type="ECO:0000259" key="8">
    <source>
        <dbReference type="Pfam" id="PF09335"/>
    </source>
</evidence>
<evidence type="ECO:0000256" key="4">
    <source>
        <dbReference type="ARBA" id="ARBA00022692"/>
    </source>
</evidence>
<dbReference type="PANTHER" id="PTHR30353:SF15">
    <property type="entry name" value="INNER MEMBRANE PROTEIN YABI"/>
    <property type="match status" value="1"/>
</dbReference>
<comment type="caution">
    <text evidence="9">The sequence shown here is derived from an EMBL/GenBank/DDBJ whole genome shotgun (WGS) entry which is preliminary data.</text>
</comment>
<proteinExistence type="inferred from homology"/>
<gene>
    <name evidence="9" type="ORF">DT594_07980</name>
</gene>
<organism evidence="9 10">
    <name type="scientific">Halopseudomonas laoshanensis</name>
    <dbReference type="NCBI Taxonomy" id="2268758"/>
    <lineage>
        <taxon>Bacteria</taxon>
        <taxon>Pseudomonadati</taxon>
        <taxon>Pseudomonadota</taxon>
        <taxon>Gammaproteobacteria</taxon>
        <taxon>Pseudomonadales</taxon>
        <taxon>Pseudomonadaceae</taxon>
        <taxon>Halopseudomonas</taxon>
    </lineage>
</organism>
<keyword evidence="4 7" id="KW-0812">Transmembrane</keyword>
<dbReference type="InterPro" id="IPR032818">
    <property type="entry name" value="DedA-like"/>
</dbReference>
<comment type="similarity">
    <text evidence="2">Belongs to the DedA family.</text>
</comment>
<feature type="transmembrane region" description="Helical" evidence="7">
    <location>
        <begin position="177"/>
        <end position="201"/>
    </location>
</feature>
<evidence type="ECO:0000256" key="5">
    <source>
        <dbReference type="ARBA" id="ARBA00022989"/>
    </source>
</evidence>
<dbReference type="OrthoDB" id="9780918at2"/>
<feature type="domain" description="VTT" evidence="8">
    <location>
        <begin position="40"/>
        <end position="164"/>
    </location>
</feature>